<organism evidence="5 6">
    <name type="scientific">Podarcis muralis</name>
    <name type="common">Wall lizard</name>
    <name type="synonym">Lacerta muralis</name>
    <dbReference type="NCBI Taxonomy" id="64176"/>
    <lineage>
        <taxon>Eukaryota</taxon>
        <taxon>Metazoa</taxon>
        <taxon>Chordata</taxon>
        <taxon>Craniata</taxon>
        <taxon>Vertebrata</taxon>
        <taxon>Euteleostomi</taxon>
        <taxon>Lepidosauria</taxon>
        <taxon>Squamata</taxon>
        <taxon>Bifurcata</taxon>
        <taxon>Unidentata</taxon>
        <taxon>Episquamata</taxon>
        <taxon>Laterata</taxon>
        <taxon>Lacertibaenia</taxon>
        <taxon>Lacertidae</taxon>
        <taxon>Podarcis</taxon>
    </lineage>
</organism>
<evidence type="ECO:0000256" key="3">
    <source>
        <dbReference type="SAM" id="MobiDB-lite"/>
    </source>
</evidence>
<dbReference type="GeneID" id="114587852"/>
<dbReference type="InterPro" id="IPR011990">
    <property type="entry name" value="TPR-like_helical_dom_sf"/>
</dbReference>
<dbReference type="PANTHER" id="PTHR31859:SF7">
    <property type="entry name" value="TETRATRICOPEPTIDE REPEAT PROTEIN 39A"/>
    <property type="match status" value="1"/>
</dbReference>
<sequence length="723" mass="80381">MPNPEHLFSRPFFPPPLSICVLKQWEGTAGIGAPVEYPQEPFQGKREKRHEKLSGLGEVCICIICIAVTFACLLLDPTSWTRRCRAAGGENPARSGWQEGGGRSCHLCSAAQVGDGREPPAGRSPAEPGRFACVSPGIPEGAASATPAPGMALEGGGGGGGGSSSSSSSLEAALAECTEALNCFLKNQFSESLEMLQPRAKESMYHALIYATILEMQAMMTFEHDDIVHAGHTMKEAQEICQRFRRKSTVTGSFSSRLGGDSCTEEELHAEVCYAECLLHRAALTFLQDENMVNFIKGGIKVRSSYLIYRELNSFIQPNQLPSSSPSRAHLEGGVALGIGAFNLTLSLFPPRILRLLEFAGFSGDKDYGLQQLHQGATTANLRALLCTMLLLCYYTFLTFVLGIGEDNFTEAEALLSPYLARYPKSAIFLFFAGRIEEIKGNINEAIKKFEEGCSAQQAWKQFHHMCYWELMWCFAYKGMWKMAYFYADLLSKENRWSKAMYVYMKAAFLSMLPPEEPRPFGEDEVELFRQVSSFKQKIAGKSPPTEKFAIRKARRYKASEHVPLPVPALEMMYMWNGFTVLGKRQELLKGTLETLTQAEKLLQKAPASEYQVDDRCLVLLLKGLVLKHLHSSAEAEACFSAVHGSEKRIRYDHYLVPNALLELSLLYVAQGRNEEAVQLLRRAKNNYKNYSMESRTLFRIHAVLSKLKACQEENGAVGDSPS</sequence>
<feature type="transmembrane region" description="Helical" evidence="4">
    <location>
        <begin position="384"/>
        <end position="405"/>
    </location>
</feature>
<feature type="transmembrane region" description="Helical" evidence="4">
    <location>
        <begin position="55"/>
        <end position="75"/>
    </location>
</feature>
<evidence type="ECO:0000313" key="5">
    <source>
        <dbReference type="Ensembl" id="ENSPMRP00000036779.1"/>
    </source>
</evidence>
<dbReference type="Proteomes" id="UP000472272">
    <property type="component" value="Chromosome 17"/>
</dbReference>
<dbReference type="Ensembl" id="ENSPMRT00000038949.1">
    <property type="protein sequence ID" value="ENSPMRP00000036779.1"/>
    <property type="gene ID" value="ENSPMRG00000023687.1"/>
</dbReference>
<evidence type="ECO:0000256" key="1">
    <source>
        <dbReference type="ARBA" id="ARBA00006400"/>
    </source>
</evidence>
<accession>A0A670KLF6</accession>
<keyword evidence="4" id="KW-1133">Transmembrane helix</keyword>
<evidence type="ECO:0000256" key="4">
    <source>
        <dbReference type="SAM" id="Phobius"/>
    </source>
</evidence>
<dbReference type="RefSeq" id="XP_028568516.1">
    <property type="nucleotide sequence ID" value="XM_028712683.1"/>
</dbReference>
<dbReference type="Gene3D" id="1.25.40.10">
    <property type="entry name" value="Tetratricopeptide repeat domain"/>
    <property type="match status" value="2"/>
</dbReference>
<keyword evidence="2" id="KW-0802">TPR repeat</keyword>
<name>A0A670KLF6_PODMU</name>
<dbReference type="OMA" id="MIYKELH"/>
<comment type="similarity">
    <text evidence="1">Belongs to the TTC39 family.</text>
</comment>
<keyword evidence="4" id="KW-0472">Membrane</keyword>
<evidence type="ECO:0000256" key="2">
    <source>
        <dbReference type="ARBA" id="ARBA00022803"/>
    </source>
</evidence>
<feature type="region of interest" description="Disordered" evidence="3">
    <location>
        <begin position="142"/>
        <end position="167"/>
    </location>
</feature>
<evidence type="ECO:0000313" key="6">
    <source>
        <dbReference type="Proteomes" id="UP000472272"/>
    </source>
</evidence>
<dbReference type="GeneTree" id="ENSGT00950000182917"/>
<dbReference type="InterPro" id="IPR019412">
    <property type="entry name" value="IML2/TPR_39"/>
</dbReference>
<keyword evidence="6" id="KW-1185">Reference proteome</keyword>
<gene>
    <name evidence="5" type="primary">LOC114587852</name>
</gene>
<reference evidence="5" key="3">
    <citation type="submission" date="2025-09" db="UniProtKB">
        <authorList>
            <consortium name="Ensembl"/>
        </authorList>
    </citation>
    <scope>IDENTIFICATION</scope>
</reference>
<protein>
    <submittedName>
        <fullName evidence="5">Tetratricopeptide repeat protein 39A-like</fullName>
    </submittedName>
</protein>
<proteinExistence type="inferred from homology"/>
<dbReference type="KEGG" id="pmua:114587852"/>
<dbReference type="OrthoDB" id="43460at2759"/>
<feature type="compositionally biased region" description="Gly residues" evidence="3">
    <location>
        <begin position="153"/>
        <end position="163"/>
    </location>
</feature>
<reference evidence="5" key="2">
    <citation type="submission" date="2025-08" db="UniProtKB">
        <authorList>
            <consortium name="Ensembl"/>
        </authorList>
    </citation>
    <scope>IDENTIFICATION</scope>
</reference>
<dbReference type="PANTHER" id="PTHR31859">
    <property type="entry name" value="TETRATRICOPEPTIDE REPEAT PROTEIN 39 FAMILY MEMBER"/>
    <property type="match status" value="1"/>
</dbReference>
<reference evidence="5 6" key="1">
    <citation type="journal article" date="2019" name="Proc. Natl. Acad. Sci. U.S.A.">
        <title>Regulatory changes in pterin and carotenoid genes underlie balanced color polymorphisms in the wall lizard.</title>
        <authorList>
            <person name="Andrade P."/>
            <person name="Pinho C."/>
            <person name="Perez I de Lanuza G."/>
            <person name="Afonso S."/>
            <person name="Brejcha J."/>
            <person name="Rubin C.J."/>
            <person name="Wallerman O."/>
            <person name="Pereira P."/>
            <person name="Sabatino S.J."/>
            <person name="Bellati A."/>
            <person name="Pellitteri-Rosa D."/>
            <person name="Bosakova Z."/>
            <person name="Bunikis I."/>
            <person name="Carretero M.A."/>
            <person name="Feiner N."/>
            <person name="Marsik P."/>
            <person name="Pauperio F."/>
            <person name="Salvi D."/>
            <person name="Soler L."/>
            <person name="While G.M."/>
            <person name="Uller T."/>
            <person name="Font E."/>
            <person name="Andersson L."/>
            <person name="Carneiro M."/>
        </authorList>
    </citation>
    <scope>NUCLEOTIDE SEQUENCE</scope>
</reference>
<dbReference type="SUPFAM" id="SSF48452">
    <property type="entry name" value="TPR-like"/>
    <property type="match status" value="1"/>
</dbReference>
<dbReference type="AlphaFoldDB" id="A0A670KLF6"/>
<dbReference type="Pfam" id="PF10300">
    <property type="entry name" value="Iml2-TPR_39"/>
    <property type="match status" value="1"/>
</dbReference>
<keyword evidence="4" id="KW-0812">Transmembrane</keyword>